<protein>
    <submittedName>
        <fullName evidence="1">NAD(P)H-dependent flavin oxidoreductase YrpB (Nitropropane dioxygenase family)</fullName>
    </submittedName>
</protein>
<evidence type="ECO:0000313" key="2">
    <source>
        <dbReference type="Proteomes" id="UP000537161"/>
    </source>
</evidence>
<reference evidence="1 2" key="1">
    <citation type="submission" date="2020-08" db="EMBL/GenBank/DDBJ databases">
        <title>Genomic Encyclopedia of Type Strains, Phase IV (KMG-IV): sequencing the most valuable type-strain genomes for metagenomic binning, comparative biology and taxonomic classification.</title>
        <authorList>
            <person name="Goeker M."/>
        </authorList>
    </citation>
    <scope>NUCLEOTIDE SEQUENCE [LARGE SCALE GENOMIC DNA]</scope>
    <source>
        <strain evidence="1 2">DSM 27163</strain>
    </source>
</reference>
<dbReference type="EMBL" id="JACIJH010000013">
    <property type="protein sequence ID" value="MBB5707908.1"/>
    <property type="molecule type" value="Genomic_DNA"/>
</dbReference>
<comment type="caution">
    <text evidence="1">The sequence shown here is derived from an EMBL/GenBank/DDBJ whole genome shotgun (WGS) entry which is preliminary data.</text>
</comment>
<accession>A0A7W9ERN9</accession>
<name>A0A7W9ERN9_9SPHN</name>
<dbReference type="Proteomes" id="UP000537161">
    <property type="component" value="Unassembled WGS sequence"/>
</dbReference>
<keyword evidence="1" id="KW-0223">Dioxygenase</keyword>
<feature type="non-terminal residue" evidence="1">
    <location>
        <position position="1"/>
    </location>
</feature>
<dbReference type="GO" id="GO:0051213">
    <property type="term" value="F:dioxygenase activity"/>
    <property type="evidence" value="ECO:0007669"/>
    <property type="project" value="UniProtKB-KW"/>
</dbReference>
<dbReference type="AlphaFoldDB" id="A0A7W9ERN9"/>
<gene>
    <name evidence="1" type="ORF">FHR21_003278</name>
</gene>
<evidence type="ECO:0000313" key="1">
    <source>
        <dbReference type="EMBL" id="MBB5707908.1"/>
    </source>
</evidence>
<proteinExistence type="predicted"/>
<keyword evidence="1" id="KW-0560">Oxidoreductase</keyword>
<keyword evidence="2" id="KW-1185">Reference proteome</keyword>
<dbReference type="InterPro" id="IPR013785">
    <property type="entry name" value="Aldolase_TIM"/>
</dbReference>
<sequence length="38" mass="4299">AGMVQGLIHDIPTCQQLIERIIHDAQTIINQRLAGFQR</sequence>
<dbReference type="Gene3D" id="3.20.20.70">
    <property type="entry name" value="Aldolase class I"/>
    <property type="match status" value="1"/>
</dbReference>
<organism evidence="1 2">
    <name type="scientific">Sphingopyxis panaciterrulae</name>
    <dbReference type="NCBI Taxonomy" id="462372"/>
    <lineage>
        <taxon>Bacteria</taxon>
        <taxon>Pseudomonadati</taxon>
        <taxon>Pseudomonadota</taxon>
        <taxon>Alphaproteobacteria</taxon>
        <taxon>Sphingomonadales</taxon>
        <taxon>Sphingomonadaceae</taxon>
        <taxon>Sphingopyxis</taxon>
    </lineage>
</organism>